<comment type="similarity">
    <text evidence="1 3">Belongs to the chorion protein family.</text>
</comment>
<evidence type="ECO:0000313" key="5">
    <source>
        <dbReference type="Proteomes" id="UP001652626"/>
    </source>
</evidence>
<evidence type="ECO:0000256" key="1">
    <source>
        <dbReference type="ARBA" id="ARBA00005906"/>
    </source>
</evidence>
<evidence type="ECO:0000256" key="4">
    <source>
        <dbReference type="SAM" id="SignalP"/>
    </source>
</evidence>
<keyword evidence="2" id="KW-0677">Repeat</keyword>
<dbReference type="InterPro" id="IPR002635">
    <property type="entry name" value="Chorion"/>
</dbReference>
<dbReference type="GO" id="GO:0007304">
    <property type="term" value="P:chorion-containing eggshell formation"/>
    <property type="evidence" value="ECO:0007669"/>
    <property type="project" value="InterPro"/>
</dbReference>
<proteinExistence type="inferred from homology"/>
<evidence type="ECO:0000256" key="2">
    <source>
        <dbReference type="ARBA" id="ARBA00022737"/>
    </source>
</evidence>
<reference evidence="6" key="1">
    <citation type="submission" date="2025-08" db="UniProtKB">
        <authorList>
            <consortium name="RefSeq"/>
        </authorList>
    </citation>
    <scope>IDENTIFICATION</scope>
    <source>
        <tissue evidence="6">Whole body</tissue>
    </source>
</reference>
<name>A0A8B8I0K9_VANTA</name>
<gene>
    <name evidence="6" type="primary">LOC113396779</name>
</gene>
<dbReference type="Proteomes" id="UP001652626">
    <property type="component" value="Chromosome 28"/>
</dbReference>
<sequence>MAAKTSFVLLFVQAVLVQSIFSQCLGPVFGDGLAFGAANSLSYGPYAAEYAAGCGPSPFAVSNGGSFAVRSASPIAVTGVAITSENAYEGPLAVSGALPFLGAVALEGPLATAGVGAVTYGCGNGNVAILNEDISLGYNGLAGPYGPYGAAELGYGYGAPLAYEAGLAGPGYGYRGYGCGGIY</sequence>
<dbReference type="AlphaFoldDB" id="A0A8B8I0K9"/>
<organism evidence="5 6">
    <name type="scientific">Vanessa tameamea</name>
    <name type="common">Kamehameha butterfly</name>
    <dbReference type="NCBI Taxonomy" id="334116"/>
    <lineage>
        <taxon>Eukaryota</taxon>
        <taxon>Metazoa</taxon>
        <taxon>Ecdysozoa</taxon>
        <taxon>Arthropoda</taxon>
        <taxon>Hexapoda</taxon>
        <taxon>Insecta</taxon>
        <taxon>Pterygota</taxon>
        <taxon>Neoptera</taxon>
        <taxon>Endopterygota</taxon>
        <taxon>Lepidoptera</taxon>
        <taxon>Glossata</taxon>
        <taxon>Ditrysia</taxon>
        <taxon>Papilionoidea</taxon>
        <taxon>Nymphalidae</taxon>
        <taxon>Nymphalinae</taxon>
        <taxon>Vanessa</taxon>
    </lineage>
</organism>
<feature type="chain" id="PRO_5046213915" evidence="4">
    <location>
        <begin position="23"/>
        <end position="183"/>
    </location>
</feature>
<accession>A0A8B8I0K9</accession>
<protein>
    <submittedName>
        <fullName evidence="6">Chorion class B protein PC10-like</fullName>
    </submittedName>
</protein>
<keyword evidence="4" id="KW-0732">Signal</keyword>
<dbReference type="Pfam" id="PF01723">
    <property type="entry name" value="Chorion_1"/>
    <property type="match status" value="1"/>
</dbReference>
<dbReference type="OMA" id="SPYANEW"/>
<dbReference type="RefSeq" id="XP_026490618.2">
    <property type="nucleotide sequence ID" value="XM_026634833.2"/>
</dbReference>
<dbReference type="GeneID" id="113396779"/>
<dbReference type="OrthoDB" id="6930117at2759"/>
<dbReference type="GO" id="GO:0042600">
    <property type="term" value="C:egg chorion"/>
    <property type="evidence" value="ECO:0007669"/>
    <property type="project" value="InterPro"/>
</dbReference>
<feature type="signal peptide" evidence="4">
    <location>
        <begin position="1"/>
        <end position="22"/>
    </location>
</feature>
<dbReference type="GO" id="GO:0005213">
    <property type="term" value="F:structural constituent of egg chorion"/>
    <property type="evidence" value="ECO:0007669"/>
    <property type="project" value="InterPro"/>
</dbReference>
<evidence type="ECO:0000313" key="6">
    <source>
        <dbReference type="RefSeq" id="XP_026490618.2"/>
    </source>
</evidence>
<keyword evidence="5" id="KW-1185">Reference proteome</keyword>
<evidence type="ECO:0000256" key="3">
    <source>
        <dbReference type="RuleBase" id="RU004378"/>
    </source>
</evidence>